<feature type="transmembrane region" description="Helical" evidence="4">
    <location>
        <begin position="134"/>
        <end position="154"/>
    </location>
</feature>
<feature type="domain" description="HTH araC/xylS-type" evidence="5">
    <location>
        <begin position="278"/>
        <end position="369"/>
    </location>
</feature>
<proteinExistence type="predicted"/>
<evidence type="ECO:0000256" key="1">
    <source>
        <dbReference type="ARBA" id="ARBA00023015"/>
    </source>
</evidence>
<protein>
    <submittedName>
        <fullName evidence="6">Helix-turn-helix domain-containing protein</fullName>
    </submittedName>
</protein>
<evidence type="ECO:0000313" key="7">
    <source>
        <dbReference type="Proteomes" id="UP001202717"/>
    </source>
</evidence>
<dbReference type="RefSeq" id="WP_249994136.1">
    <property type="nucleotide sequence ID" value="NZ_CP116221.1"/>
</dbReference>
<dbReference type="Pfam" id="PF12833">
    <property type="entry name" value="HTH_18"/>
    <property type="match status" value="1"/>
</dbReference>
<keyword evidence="4" id="KW-1133">Transmembrane helix</keyword>
<keyword evidence="4" id="KW-0812">Transmembrane</keyword>
<evidence type="ECO:0000256" key="3">
    <source>
        <dbReference type="ARBA" id="ARBA00023163"/>
    </source>
</evidence>
<dbReference type="PANTHER" id="PTHR43280">
    <property type="entry name" value="ARAC-FAMILY TRANSCRIPTIONAL REGULATOR"/>
    <property type="match status" value="1"/>
</dbReference>
<dbReference type="Gene3D" id="1.10.10.60">
    <property type="entry name" value="Homeodomain-like"/>
    <property type="match status" value="1"/>
</dbReference>
<dbReference type="Proteomes" id="UP001202717">
    <property type="component" value="Chromosome"/>
</dbReference>
<evidence type="ECO:0000256" key="4">
    <source>
        <dbReference type="SAM" id="Phobius"/>
    </source>
</evidence>
<dbReference type="PANTHER" id="PTHR43280:SF29">
    <property type="entry name" value="ARAC-FAMILY TRANSCRIPTIONAL REGULATOR"/>
    <property type="match status" value="1"/>
</dbReference>
<feature type="transmembrane region" description="Helical" evidence="4">
    <location>
        <begin position="98"/>
        <end position="114"/>
    </location>
</feature>
<evidence type="ECO:0000259" key="5">
    <source>
        <dbReference type="PROSITE" id="PS01124"/>
    </source>
</evidence>
<dbReference type="SUPFAM" id="SSF46689">
    <property type="entry name" value="Homeodomain-like"/>
    <property type="match status" value="1"/>
</dbReference>
<dbReference type="SMART" id="SM00342">
    <property type="entry name" value="HTH_ARAC"/>
    <property type="match status" value="1"/>
</dbReference>
<dbReference type="PROSITE" id="PS00041">
    <property type="entry name" value="HTH_ARAC_FAMILY_1"/>
    <property type="match status" value="1"/>
</dbReference>
<evidence type="ECO:0000313" key="6">
    <source>
        <dbReference type="EMBL" id="WCO03145.1"/>
    </source>
</evidence>
<feature type="transmembrane region" description="Helical" evidence="4">
    <location>
        <begin position="6"/>
        <end position="27"/>
    </location>
</feature>
<keyword evidence="1" id="KW-0805">Transcription regulation</keyword>
<keyword evidence="4" id="KW-0472">Membrane</keyword>
<reference evidence="6 7" key="1">
    <citation type="submission" date="2023-01" db="EMBL/GenBank/DDBJ databases">
        <title>Psychroserpens ponticola sp. nov., isolated from seawater.</title>
        <authorList>
            <person name="Kristyanto S."/>
            <person name="Jung J."/>
            <person name="Kim J.M."/>
            <person name="Jeon C.O."/>
        </authorList>
    </citation>
    <scope>NUCLEOTIDE SEQUENCE [LARGE SCALE GENOMIC DNA]</scope>
    <source>
        <strain evidence="6 7">MSW6</strain>
    </source>
</reference>
<organism evidence="6 7">
    <name type="scientific">Psychroserpens ponticola</name>
    <dbReference type="NCBI Taxonomy" id="2932268"/>
    <lineage>
        <taxon>Bacteria</taxon>
        <taxon>Pseudomonadati</taxon>
        <taxon>Bacteroidota</taxon>
        <taxon>Flavobacteriia</taxon>
        <taxon>Flavobacteriales</taxon>
        <taxon>Flavobacteriaceae</taxon>
        <taxon>Psychroserpens</taxon>
    </lineage>
</organism>
<feature type="transmembrane region" description="Helical" evidence="4">
    <location>
        <begin position="178"/>
        <end position="201"/>
    </location>
</feature>
<feature type="transmembrane region" description="Helical" evidence="4">
    <location>
        <begin position="34"/>
        <end position="51"/>
    </location>
</feature>
<dbReference type="InterPro" id="IPR018062">
    <property type="entry name" value="HTH_AraC-typ_CS"/>
</dbReference>
<keyword evidence="2" id="KW-0238">DNA-binding</keyword>
<accession>A0ABY7S174</accession>
<feature type="transmembrane region" description="Helical" evidence="4">
    <location>
        <begin position="207"/>
        <end position="226"/>
    </location>
</feature>
<evidence type="ECO:0000256" key="2">
    <source>
        <dbReference type="ARBA" id="ARBA00023125"/>
    </source>
</evidence>
<name>A0ABY7S174_9FLAO</name>
<gene>
    <name evidence="6" type="ORF">MUN68_006530</name>
</gene>
<feature type="transmembrane region" description="Helical" evidence="4">
    <location>
        <begin position="63"/>
        <end position="83"/>
    </location>
</feature>
<sequence length="377" mass="44190">MKLTVDFILVTGILLSSFAIIGVLRLNQKKTPQYILVVFWFLILSVIAYFYASLHDLKMLQFIMYYLENGVRFLIPPLLYLYVKSIFIDDHNLLKKSLKHFIVFGVYFISYTIPKSLIPDSNYIYMYQEYIPNWALVQDIFGIVYFILSLKLFYKVSRLMKQSYSNIVEKEFLWIEKFLISFLIVLIVDLIITITEMYFGYNVDWDGYITVLFMIIAMSYLGYYGLKQSTVFIPSFLIQTDDEQVIEEQKQALYLKTSEHDALKVKFQSCMKEDKIYLSPDLNLKVLADAMGISERKLSAFFSEVMHRSFYDSINLFRVEEAKTLLKSDVVESHSITGIGLTCGFSSKSSFYRIFKKRTQMSPLAYRKSVLKESHHT</sequence>
<keyword evidence="3" id="KW-0804">Transcription</keyword>
<dbReference type="EMBL" id="CP116221">
    <property type="protein sequence ID" value="WCO03145.1"/>
    <property type="molecule type" value="Genomic_DNA"/>
</dbReference>
<dbReference type="InterPro" id="IPR018060">
    <property type="entry name" value="HTH_AraC"/>
</dbReference>
<dbReference type="PROSITE" id="PS01124">
    <property type="entry name" value="HTH_ARAC_FAMILY_2"/>
    <property type="match status" value="1"/>
</dbReference>
<dbReference type="InterPro" id="IPR009057">
    <property type="entry name" value="Homeodomain-like_sf"/>
</dbReference>
<keyword evidence="7" id="KW-1185">Reference proteome</keyword>